<gene>
    <name evidence="1" type="ORF">GCM10010961_37460</name>
</gene>
<proteinExistence type="predicted"/>
<organism evidence="1 2">
    <name type="scientific">Pseudodonghicola xiamenensis</name>
    <dbReference type="NCBI Taxonomy" id="337702"/>
    <lineage>
        <taxon>Bacteria</taxon>
        <taxon>Pseudomonadati</taxon>
        <taxon>Pseudomonadota</taxon>
        <taxon>Alphaproteobacteria</taxon>
        <taxon>Rhodobacterales</taxon>
        <taxon>Paracoccaceae</taxon>
        <taxon>Pseudodonghicola</taxon>
    </lineage>
</organism>
<dbReference type="AlphaFoldDB" id="A0A8J3HC90"/>
<evidence type="ECO:0000313" key="1">
    <source>
        <dbReference type="EMBL" id="GHH00647.1"/>
    </source>
</evidence>
<name>A0A8J3HC90_9RHOB</name>
<sequence>MSGAPLRSLHRLEAGRVALILGLGGGPIAQCLGVAGSSIAPWWRSGPGLPSGAFATRHLRIRPYTSCSMAKAERFVPTLQWDLCNARCPKP</sequence>
<accession>A0A8J3HC90</accession>
<dbReference type="EMBL" id="BNAP01000027">
    <property type="protein sequence ID" value="GHH00647.1"/>
    <property type="molecule type" value="Genomic_DNA"/>
</dbReference>
<protein>
    <submittedName>
        <fullName evidence="1">Uncharacterized protein</fullName>
    </submittedName>
</protein>
<keyword evidence="2" id="KW-1185">Reference proteome</keyword>
<reference evidence="1" key="2">
    <citation type="submission" date="2020-09" db="EMBL/GenBank/DDBJ databases">
        <authorList>
            <person name="Sun Q."/>
            <person name="Zhou Y."/>
        </authorList>
    </citation>
    <scope>NUCLEOTIDE SEQUENCE</scope>
    <source>
        <strain evidence="1">CGMCC 1.7081</strain>
    </source>
</reference>
<comment type="caution">
    <text evidence="1">The sequence shown here is derived from an EMBL/GenBank/DDBJ whole genome shotgun (WGS) entry which is preliminary data.</text>
</comment>
<evidence type="ECO:0000313" key="2">
    <source>
        <dbReference type="Proteomes" id="UP000611500"/>
    </source>
</evidence>
<dbReference type="Proteomes" id="UP000611500">
    <property type="component" value="Unassembled WGS sequence"/>
</dbReference>
<reference evidence="1" key="1">
    <citation type="journal article" date="2014" name="Int. J. Syst. Evol. Microbiol.">
        <title>Complete genome sequence of Corynebacterium casei LMG S-19264T (=DSM 44701T), isolated from a smear-ripened cheese.</title>
        <authorList>
            <consortium name="US DOE Joint Genome Institute (JGI-PGF)"/>
            <person name="Walter F."/>
            <person name="Albersmeier A."/>
            <person name="Kalinowski J."/>
            <person name="Ruckert C."/>
        </authorList>
    </citation>
    <scope>NUCLEOTIDE SEQUENCE</scope>
    <source>
        <strain evidence="1">CGMCC 1.7081</strain>
    </source>
</reference>